<dbReference type="InterPro" id="IPR000182">
    <property type="entry name" value="GNAT_dom"/>
</dbReference>
<dbReference type="Gene3D" id="3.40.630.30">
    <property type="match status" value="1"/>
</dbReference>
<accession>A0ABP8CN37</accession>
<sequence length="221" mass="25011">MFLELESTTSKSSSLTNSGFFVKEQLKSNVKIKENIKSLLNIKLFLYVFLVLSKKENLVRKDTIVIREIEAKDNPKIARAIRSVLIEMGVPKVGTAYEDATLDCMTETYSQPKKAYFVVERGNDIIGGAGISPLDHYEGNVCELQKMYFMQEARGKGLGSEMMNTCLDFAKQSGFEQCYLETLPYMEGARKLYKKVGFKSIDKPMGDTGHYSCTVWMLKDL</sequence>
<evidence type="ECO:0000256" key="1">
    <source>
        <dbReference type="ARBA" id="ARBA00022679"/>
    </source>
</evidence>
<evidence type="ECO:0000313" key="3">
    <source>
        <dbReference type="EMBL" id="GAA4241280.1"/>
    </source>
</evidence>
<dbReference type="SUPFAM" id="SSF55729">
    <property type="entry name" value="Acyl-CoA N-acyltransferases (Nat)"/>
    <property type="match status" value="1"/>
</dbReference>
<dbReference type="EMBL" id="BAABCB010000005">
    <property type="protein sequence ID" value="GAA4241280.1"/>
    <property type="molecule type" value="Genomic_DNA"/>
</dbReference>
<dbReference type="Pfam" id="PF00583">
    <property type="entry name" value="Acetyltransf_1"/>
    <property type="match status" value="1"/>
</dbReference>
<dbReference type="InterPro" id="IPR050769">
    <property type="entry name" value="NAT_camello-type"/>
</dbReference>
<dbReference type="InterPro" id="IPR016181">
    <property type="entry name" value="Acyl_CoA_acyltransferase"/>
</dbReference>
<organism evidence="3 4">
    <name type="scientific">Winogradskyella damuponensis</name>
    <dbReference type="NCBI Taxonomy" id="943939"/>
    <lineage>
        <taxon>Bacteria</taxon>
        <taxon>Pseudomonadati</taxon>
        <taxon>Bacteroidota</taxon>
        <taxon>Flavobacteriia</taxon>
        <taxon>Flavobacteriales</taxon>
        <taxon>Flavobacteriaceae</taxon>
        <taxon>Winogradskyella</taxon>
    </lineage>
</organism>
<name>A0ABP8CN37_9FLAO</name>
<keyword evidence="4" id="KW-1185">Reference proteome</keyword>
<comment type="caution">
    <text evidence="3">The sequence shown here is derived from an EMBL/GenBank/DDBJ whole genome shotgun (WGS) entry which is preliminary data.</text>
</comment>
<gene>
    <name evidence="3" type="ORF">GCM10022292_07050</name>
</gene>
<reference evidence="4" key="1">
    <citation type="journal article" date="2019" name="Int. J. Syst. Evol. Microbiol.">
        <title>The Global Catalogue of Microorganisms (GCM) 10K type strain sequencing project: providing services to taxonomists for standard genome sequencing and annotation.</title>
        <authorList>
            <consortium name="The Broad Institute Genomics Platform"/>
            <consortium name="The Broad Institute Genome Sequencing Center for Infectious Disease"/>
            <person name="Wu L."/>
            <person name="Ma J."/>
        </authorList>
    </citation>
    <scope>NUCLEOTIDE SEQUENCE [LARGE SCALE GENOMIC DNA]</scope>
    <source>
        <strain evidence="4">JCM 17633</strain>
    </source>
</reference>
<keyword evidence="1" id="KW-0808">Transferase</keyword>
<dbReference type="Proteomes" id="UP001501682">
    <property type="component" value="Unassembled WGS sequence"/>
</dbReference>
<feature type="domain" description="N-acetyltransferase" evidence="2">
    <location>
        <begin position="64"/>
        <end position="221"/>
    </location>
</feature>
<evidence type="ECO:0000313" key="4">
    <source>
        <dbReference type="Proteomes" id="UP001501682"/>
    </source>
</evidence>
<proteinExistence type="predicted"/>
<dbReference type="CDD" id="cd04301">
    <property type="entry name" value="NAT_SF"/>
    <property type="match status" value="1"/>
</dbReference>
<protein>
    <recommendedName>
        <fullName evidence="2">N-acetyltransferase domain-containing protein</fullName>
    </recommendedName>
</protein>
<dbReference type="PANTHER" id="PTHR13947">
    <property type="entry name" value="GNAT FAMILY N-ACETYLTRANSFERASE"/>
    <property type="match status" value="1"/>
</dbReference>
<dbReference type="PANTHER" id="PTHR13947:SF37">
    <property type="entry name" value="LD18367P"/>
    <property type="match status" value="1"/>
</dbReference>
<evidence type="ECO:0000259" key="2">
    <source>
        <dbReference type="PROSITE" id="PS51186"/>
    </source>
</evidence>
<dbReference type="PROSITE" id="PS51186">
    <property type="entry name" value="GNAT"/>
    <property type="match status" value="1"/>
</dbReference>